<keyword evidence="2" id="KW-1185">Reference proteome</keyword>
<dbReference type="InParanoid" id="G4TKV7"/>
<dbReference type="HOGENOM" id="CLU_1421920_0_0_1"/>
<dbReference type="OrthoDB" id="3132633at2759"/>
<protein>
    <submittedName>
        <fullName evidence="1">Uncharacterized protein</fullName>
    </submittedName>
</protein>
<dbReference type="EMBL" id="CAFZ01000141">
    <property type="protein sequence ID" value="CCA71950.1"/>
    <property type="molecule type" value="Genomic_DNA"/>
</dbReference>
<evidence type="ECO:0000313" key="2">
    <source>
        <dbReference type="Proteomes" id="UP000007148"/>
    </source>
</evidence>
<dbReference type="Proteomes" id="UP000007148">
    <property type="component" value="Unassembled WGS sequence"/>
</dbReference>
<sequence length="210" mass="23507">MGYCIKRRDKRMAAALMQAYSAMNGWMNEEGIVNGMWTAILNELFPQNTLNFLIGPEVHSANNTNRADLSIYEIDTTAGLGNYTRKVVVVYEGKRSGSTDGWDDILTQCDNWTRRQPTNVFAVGECCWYIGAKGGHAKLWVCKRIGTGSHITDFWTKSLIFNHGQPRNGAQNSSTDGYPFDLTNPNDCAALDAALTYMRGNLRHRDTWGP</sequence>
<accession>G4TKV7</accession>
<comment type="caution">
    <text evidence="1">The sequence shown here is derived from an EMBL/GenBank/DDBJ whole genome shotgun (WGS) entry which is preliminary data.</text>
</comment>
<evidence type="ECO:0000313" key="1">
    <source>
        <dbReference type="EMBL" id="CCA71950.1"/>
    </source>
</evidence>
<organism evidence="1 2">
    <name type="scientific">Serendipita indica (strain DSM 11827)</name>
    <name type="common">Root endophyte fungus</name>
    <name type="synonym">Piriformospora indica</name>
    <dbReference type="NCBI Taxonomy" id="1109443"/>
    <lineage>
        <taxon>Eukaryota</taxon>
        <taxon>Fungi</taxon>
        <taxon>Dikarya</taxon>
        <taxon>Basidiomycota</taxon>
        <taxon>Agaricomycotina</taxon>
        <taxon>Agaricomycetes</taxon>
        <taxon>Sebacinales</taxon>
        <taxon>Serendipitaceae</taxon>
        <taxon>Serendipita</taxon>
    </lineage>
</organism>
<name>G4TKV7_SERID</name>
<dbReference type="eggNOG" id="ENOG502SZAH">
    <property type="taxonomic scope" value="Eukaryota"/>
</dbReference>
<proteinExistence type="predicted"/>
<reference evidence="1 2" key="1">
    <citation type="journal article" date="2011" name="PLoS Pathog.">
        <title>Endophytic Life Strategies Decoded by Genome and Transcriptome Analyses of the Mutualistic Root Symbiont Piriformospora indica.</title>
        <authorList>
            <person name="Zuccaro A."/>
            <person name="Lahrmann U."/>
            <person name="Guldener U."/>
            <person name="Langen G."/>
            <person name="Pfiffi S."/>
            <person name="Biedenkopf D."/>
            <person name="Wong P."/>
            <person name="Samans B."/>
            <person name="Grimm C."/>
            <person name="Basiewicz M."/>
            <person name="Murat C."/>
            <person name="Martin F."/>
            <person name="Kogel K.H."/>
        </authorList>
    </citation>
    <scope>NUCLEOTIDE SEQUENCE [LARGE SCALE GENOMIC DNA]</scope>
    <source>
        <strain evidence="1 2">DSM 11827</strain>
    </source>
</reference>
<dbReference type="AlphaFoldDB" id="G4TKV7"/>
<dbReference type="STRING" id="1109443.G4TKV7"/>
<gene>
    <name evidence="1" type="ORF">PIIN_05885</name>
</gene>